<dbReference type="Proteomes" id="UP000325313">
    <property type="component" value="Unassembled WGS sequence"/>
</dbReference>
<dbReference type="AlphaFoldDB" id="A0A5B0Q4R3"/>
<evidence type="ECO:0000313" key="2">
    <source>
        <dbReference type="Proteomes" id="UP000325313"/>
    </source>
</evidence>
<protein>
    <submittedName>
        <fullName evidence="1">Uncharacterized protein</fullName>
    </submittedName>
</protein>
<gene>
    <name evidence="1" type="ORF">PGTUg99_029241</name>
</gene>
<accession>A0A5B0Q4R3</accession>
<comment type="caution">
    <text evidence="1">The sequence shown here is derived from an EMBL/GenBank/DDBJ whole genome shotgun (WGS) entry which is preliminary data.</text>
</comment>
<name>A0A5B0Q4R3_PUCGR</name>
<sequence length="100" mass="11663">MKLVRHNYRILKSLRSWKPEFLELPLTGDQRSRFKGNMDDVMNPVENLFVKKVYDLRQAPYSFKGSRRNLLVHVSGIIFETPEQEWLSSVIDILDGIGAL</sequence>
<organism evidence="1 2">
    <name type="scientific">Puccinia graminis f. sp. tritici</name>
    <dbReference type="NCBI Taxonomy" id="56615"/>
    <lineage>
        <taxon>Eukaryota</taxon>
        <taxon>Fungi</taxon>
        <taxon>Dikarya</taxon>
        <taxon>Basidiomycota</taxon>
        <taxon>Pucciniomycotina</taxon>
        <taxon>Pucciniomycetes</taxon>
        <taxon>Pucciniales</taxon>
        <taxon>Pucciniaceae</taxon>
        <taxon>Puccinia</taxon>
    </lineage>
</organism>
<dbReference type="EMBL" id="VDEP01000306">
    <property type="protein sequence ID" value="KAA1108082.1"/>
    <property type="molecule type" value="Genomic_DNA"/>
</dbReference>
<reference evidence="1 2" key="1">
    <citation type="submission" date="2019-05" db="EMBL/GenBank/DDBJ databases">
        <title>Emergence of the Ug99 lineage of the wheat stem rust pathogen through somatic hybridization.</title>
        <authorList>
            <person name="Li F."/>
            <person name="Upadhyaya N.M."/>
            <person name="Sperschneider J."/>
            <person name="Matny O."/>
            <person name="Nguyen-Phuc H."/>
            <person name="Mago R."/>
            <person name="Raley C."/>
            <person name="Miller M.E."/>
            <person name="Silverstein K.A.T."/>
            <person name="Henningsen E."/>
            <person name="Hirsch C.D."/>
            <person name="Visser B."/>
            <person name="Pretorius Z.A."/>
            <person name="Steffenson B.J."/>
            <person name="Schwessinger B."/>
            <person name="Dodds P.N."/>
            <person name="Figueroa M."/>
        </authorList>
    </citation>
    <scope>NUCLEOTIDE SEQUENCE [LARGE SCALE GENOMIC DNA]</scope>
    <source>
        <strain evidence="1 2">Ug99</strain>
    </source>
</reference>
<proteinExistence type="predicted"/>
<evidence type="ECO:0000313" key="1">
    <source>
        <dbReference type="EMBL" id="KAA1108082.1"/>
    </source>
</evidence>